<dbReference type="InterPro" id="IPR029058">
    <property type="entry name" value="AB_hydrolase_fold"/>
</dbReference>
<comment type="caution">
    <text evidence="2">The sequence shown here is derived from an EMBL/GenBank/DDBJ whole genome shotgun (WGS) entry which is preliminary data.</text>
</comment>
<dbReference type="RefSeq" id="WP_141778867.1">
    <property type="nucleotide sequence ID" value="NZ_VFOV01000001.1"/>
</dbReference>
<feature type="domain" description="DUF1023" evidence="1">
    <location>
        <begin position="29"/>
        <end position="197"/>
    </location>
</feature>
<protein>
    <submittedName>
        <fullName evidence="2">Alpha/beta hydrolase family protein</fullName>
    </submittedName>
</protein>
<dbReference type="Gene3D" id="3.40.50.1820">
    <property type="entry name" value="alpha/beta hydrolase"/>
    <property type="match status" value="1"/>
</dbReference>
<reference evidence="2 3" key="1">
    <citation type="submission" date="2019-06" db="EMBL/GenBank/DDBJ databases">
        <title>Sequencing the genomes of 1000 actinobacteria strains.</title>
        <authorList>
            <person name="Klenk H.-P."/>
        </authorList>
    </citation>
    <scope>NUCLEOTIDE SEQUENCE [LARGE SCALE GENOMIC DNA]</scope>
    <source>
        <strain evidence="2 3">DSM 25218</strain>
    </source>
</reference>
<evidence type="ECO:0000313" key="2">
    <source>
        <dbReference type="EMBL" id="TQL66680.1"/>
    </source>
</evidence>
<sequence length="281" mass="29538">MTVTPLRYGLEEADATIVETIGGRLLACDPPGGARVVEVFGDAATADHIAVIVPGNGQHLGNYFTSQEAHSPRSRGQLLLRTMQELAPESRSAVVVWVGYHAPPEWYNAITNDAAYAGASDLAALTHYLPRAAHITLVGHSYGSTVAGLALASARAEDCVALGSPGMGVVHRSELGSGTRLWAGYGESDRIRLIPHVRLGRLGLGRDPLHPELGATSFGTGDIPGHCGYYTEGSESLLNVARIALGRYDEVTPAGVTTRIPARAARAARTAQTAREVETAA</sequence>
<dbReference type="Pfam" id="PF06259">
    <property type="entry name" value="Abhydrolase_8"/>
    <property type="match status" value="1"/>
</dbReference>
<gene>
    <name evidence="2" type="ORF">FB381_0544</name>
</gene>
<keyword evidence="2" id="KW-0378">Hydrolase</keyword>
<dbReference type="EMBL" id="VFOV01000001">
    <property type="protein sequence ID" value="TQL66680.1"/>
    <property type="molecule type" value="Genomic_DNA"/>
</dbReference>
<proteinExistence type="predicted"/>
<dbReference type="SUPFAM" id="SSF53474">
    <property type="entry name" value="alpha/beta-Hydrolases"/>
    <property type="match status" value="1"/>
</dbReference>
<organism evidence="2 3">
    <name type="scientific">Nocardioides albertanoniae</name>
    <dbReference type="NCBI Taxonomy" id="1175486"/>
    <lineage>
        <taxon>Bacteria</taxon>
        <taxon>Bacillati</taxon>
        <taxon>Actinomycetota</taxon>
        <taxon>Actinomycetes</taxon>
        <taxon>Propionibacteriales</taxon>
        <taxon>Nocardioidaceae</taxon>
        <taxon>Nocardioides</taxon>
    </lineage>
</organism>
<dbReference type="InterPro" id="IPR010427">
    <property type="entry name" value="DUF1023"/>
</dbReference>
<dbReference type="AlphaFoldDB" id="A0A543A2A1"/>
<dbReference type="Proteomes" id="UP000320209">
    <property type="component" value="Unassembled WGS sequence"/>
</dbReference>
<accession>A0A543A2A1</accession>
<evidence type="ECO:0000313" key="3">
    <source>
        <dbReference type="Proteomes" id="UP000320209"/>
    </source>
</evidence>
<dbReference type="GO" id="GO:0016787">
    <property type="term" value="F:hydrolase activity"/>
    <property type="evidence" value="ECO:0007669"/>
    <property type="project" value="UniProtKB-KW"/>
</dbReference>
<name>A0A543A2A1_9ACTN</name>
<evidence type="ECO:0000259" key="1">
    <source>
        <dbReference type="Pfam" id="PF06259"/>
    </source>
</evidence>
<keyword evidence="3" id="KW-1185">Reference proteome</keyword>
<dbReference type="OrthoDB" id="3259161at2"/>